<sequence>MKWLLAIAALYFVFVKSVHWYTHQYLGCIAVVTTDGLSHIGSVATQPKKPSISFQILPFYAIEKENLTNSADIRIKKYSFDNNNKVIEIEKSQILSIQYEHDIRK</sequence>
<proteinExistence type="predicted"/>
<evidence type="ECO:0000313" key="1">
    <source>
        <dbReference type="EMBL" id="SIR86227.1"/>
    </source>
</evidence>
<gene>
    <name evidence="1" type="ORF">SAMN02745664_10487</name>
</gene>
<protein>
    <submittedName>
        <fullName evidence="1">Uncharacterized protein</fullName>
    </submittedName>
</protein>
<dbReference type="Proteomes" id="UP000187495">
    <property type="component" value="Unassembled WGS sequence"/>
</dbReference>
<dbReference type="EMBL" id="FTNU01000004">
    <property type="protein sequence ID" value="SIR86227.1"/>
    <property type="molecule type" value="Genomic_DNA"/>
</dbReference>
<organism evidence="1 2">
    <name type="scientific">Moraxella cuniculi DSM 21768</name>
    <dbReference type="NCBI Taxonomy" id="1122245"/>
    <lineage>
        <taxon>Bacteria</taxon>
        <taxon>Pseudomonadati</taxon>
        <taxon>Pseudomonadota</taxon>
        <taxon>Gammaproteobacteria</taxon>
        <taxon>Moraxellales</taxon>
        <taxon>Moraxellaceae</taxon>
        <taxon>Moraxella</taxon>
    </lineage>
</organism>
<dbReference type="AlphaFoldDB" id="A0A1N7EDR5"/>
<accession>A0A1N7EDR5</accession>
<keyword evidence="2" id="KW-1185">Reference proteome</keyword>
<evidence type="ECO:0000313" key="2">
    <source>
        <dbReference type="Proteomes" id="UP000187495"/>
    </source>
</evidence>
<name>A0A1N7EDR5_9GAMM</name>
<dbReference type="RefSeq" id="WP_076554944.1">
    <property type="nucleotide sequence ID" value="NZ_FTNU01000004.1"/>
</dbReference>
<reference evidence="2" key="1">
    <citation type="submission" date="2017-01" db="EMBL/GenBank/DDBJ databases">
        <authorList>
            <person name="Varghese N."/>
            <person name="Submissions S."/>
        </authorList>
    </citation>
    <scope>NUCLEOTIDE SEQUENCE [LARGE SCALE GENOMIC DNA]</scope>
    <source>
        <strain evidence="2">DSM 21768</strain>
    </source>
</reference>